<feature type="compositionally biased region" description="Basic and acidic residues" evidence="6">
    <location>
        <begin position="128"/>
        <end position="143"/>
    </location>
</feature>
<evidence type="ECO:0000256" key="6">
    <source>
        <dbReference type="SAM" id="MobiDB-lite"/>
    </source>
</evidence>
<evidence type="ECO:0000256" key="5">
    <source>
        <dbReference type="ARBA" id="ARBA00023212"/>
    </source>
</evidence>
<proteinExistence type="inferred from homology"/>
<dbReference type="InterPro" id="IPR044806">
    <property type="entry name" value="WVD2/WDL1-4"/>
</dbReference>
<evidence type="ECO:0000256" key="2">
    <source>
        <dbReference type="ARBA" id="ARBA00005885"/>
    </source>
</evidence>
<sequence>MNSGIVILGANISAGLYELWTYIPDPGPGPGPYTSSLHFHLLKYCHSFLPSFPFHFLALIVFHNRYFSYMICQMQVTVKKTTHSQSLKFKSTMESENGVSMEDEKHVIGESTKENINKEVENGCDTEIQTKNEASESKVEAEVPKSAASKNTKRAKEPSGKGSVASKNNKSATKDKPNLKVTTSSSQELRPNLSKSLSFPAKSADGDGMKKSLKGTPAKTETKHVQGNGGVRAEPSIRHSSRLTKPEVKEEKTTTRNSNQRTSLTSMTGIKNSAFGRSTPSNALAKSLTCETFIPVDNISIQGETEKLKKEDDDVHSTTSSPSPRRRSSGSGFSFRLEERAEKRREFFSKLEEKIQEKEAEKTNQQEKSKESQEAEIKQLRKTMTFKATPMPSFYKEPPPRVELKKIPTTRPKSPKLGRHNHKGPLVNNNPEKSCSSPCGKQQQNDSTKAKVKGNKEVISKKPIRKTQPKLQSQENAMRKTERDSVRSTTGKASEIKHDDEECHDPPVNISDHGNNMELESKNDLAQNGALILNSSTPEVVSYEVVVGV</sequence>
<dbReference type="EMBL" id="JAYKXN010000006">
    <property type="protein sequence ID" value="KAK7278763.1"/>
    <property type="molecule type" value="Genomic_DNA"/>
</dbReference>
<feature type="compositionally biased region" description="Basic residues" evidence="6">
    <location>
        <begin position="413"/>
        <end position="423"/>
    </location>
</feature>
<feature type="region of interest" description="Disordered" evidence="6">
    <location>
        <begin position="356"/>
        <end position="516"/>
    </location>
</feature>
<feature type="compositionally biased region" description="Basic and acidic residues" evidence="6">
    <location>
        <begin position="356"/>
        <end position="379"/>
    </location>
</feature>
<feature type="compositionally biased region" description="Polar residues" evidence="6">
    <location>
        <begin position="180"/>
        <end position="197"/>
    </location>
</feature>
<keyword evidence="9" id="KW-1185">Reference proteome</keyword>
<feature type="region of interest" description="Disordered" evidence="6">
    <location>
        <begin position="305"/>
        <end position="339"/>
    </location>
</feature>
<comment type="subcellular location">
    <subcellularLocation>
        <location evidence="1">Cytoplasm</location>
        <location evidence="1">Cytoskeleton</location>
    </subcellularLocation>
</comment>
<dbReference type="Proteomes" id="UP001359559">
    <property type="component" value="Unassembled WGS sequence"/>
</dbReference>
<accession>A0AAN9FVA4</accession>
<feature type="compositionally biased region" description="Polar residues" evidence="6">
    <location>
        <begin position="427"/>
        <end position="447"/>
    </location>
</feature>
<protein>
    <recommendedName>
        <fullName evidence="7">TPX2 C-terminal domain-containing protein</fullName>
    </recommendedName>
</protein>
<feature type="region of interest" description="Disordered" evidence="6">
    <location>
        <begin position="92"/>
        <end position="278"/>
    </location>
</feature>
<feature type="compositionally biased region" description="Basic and acidic residues" evidence="6">
    <location>
        <begin position="102"/>
        <end position="121"/>
    </location>
</feature>
<dbReference type="PANTHER" id="PTHR46372:SF26">
    <property type="entry name" value="(WILD MALAYSIAN BANANA) HYPOTHETICAL PROTEIN"/>
    <property type="match status" value="1"/>
</dbReference>
<feature type="compositionally biased region" description="Basic and acidic residues" evidence="6">
    <location>
        <begin position="477"/>
        <end position="486"/>
    </location>
</feature>
<keyword evidence="3" id="KW-0963">Cytoplasm</keyword>
<evidence type="ECO:0000256" key="1">
    <source>
        <dbReference type="ARBA" id="ARBA00004245"/>
    </source>
</evidence>
<comment type="caution">
    <text evidence="8">The sequence shown here is derived from an EMBL/GenBank/DDBJ whole genome shotgun (WGS) entry which is preliminary data.</text>
</comment>
<evidence type="ECO:0000313" key="8">
    <source>
        <dbReference type="EMBL" id="KAK7278763.1"/>
    </source>
</evidence>
<dbReference type="AlphaFoldDB" id="A0AAN9FVA4"/>
<keyword evidence="5" id="KW-0206">Cytoskeleton</keyword>
<evidence type="ECO:0000256" key="3">
    <source>
        <dbReference type="ARBA" id="ARBA00022490"/>
    </source>
</evidence>
<keyword evidence="4" id="KW-0493">Microtubule</keyword>
<evidence type="ECO:0000259" key="7">
    <source>
        <dbReference type="Pfam" id="PF06886"/>
    </source>
</evidence>
<feature type="compositionally biased region" description="Low complexity" evidence="6">
    <location>
        <begin position="317"/>
        <end position="335"/>
    </location>
</feature>
<dbReference type="InterPro" id="IPR027329">
    <property type="entry name" value="TPX2_C"/>
</dbReference>
<dbReference type="GO" id="GO:0000226">
    <property type="term" value="P:microtubule cytoskeleton organization"/>
    <property type="evidence" value="ECO:0007669"/>
    <property type="project" value="InterPro"/>
</dbReference>
<feature type="domain" description="TPX2 C-terminal" evidence="7">
    <location>
        <begin position="333"/>
        <end position="407"/>
    </location>
</feature>
<organism evidence="8 9">
    <name type="scientific">Clitoria ternatea</name>
    <name type="common">Butterfly pea</name>
    <dbReference type="NCBI Taxonomy" id="43366"/>
    <lineage>
        <taxon>Eukaryota</taxon>
        <taxon>Viridiplantae</taxon>
        <taxon>Streptophyta</taxon>
        <taxon>Embryophyta</taxon>
        <taxon>Tracheophyta</taxon>
        <taxon>Spermatophyta</taxon>
        <taxon>Magnoliopsida</taxon>
        <taxon>eudicotyledons</taxon>
        <taxon>Gunneridae</taxon>
        <taxon>Pentapetalae</taxon>
        <taxon>rosids</taxon>
        <taxon>fabids</taxon>
        <taxon>Fabales</taxon>
        <taxon>Fabaceae</taxon>
        <taxon>Papilionoideae</taxon>
        <taxon>50 kb inversion clade</taxon>
        <taxon>NPAAA clade</taxon>
        <taxon>indigoferoid/millettioid clade</taxon>
        <taxon>Phaseoleae</taxon>
        <taxon>Clitoria</taxon>
    </lineage>
</organism>
<dbReference type="GO" id="GO:0008017">
    <property type="term" value="F:microtubule binding"/>
    <property type="evidence" value="ECO:0007669"/>
    <property type="project" value="InterPro"/>
</dbReference>
<gene>
    <name evidence="8" type="ORF">RJT34_23799</name>
</gene>
<feature type="compositionally biased region" description="Polar residues" evidence="6">
    <location>
        <begin position="256"/>
        <end position="278"/>
    </location>
</feature>
<feature type="compositionally biased region" description="Basic and acidic residues" evidence="6">
    <location>
        <begin position="494"/>
        <end position="505"/>
    </location>
</feature>
<evidence type="ECO:0000313" key="9">
    <source>
        <dbReference type="Proteomes" id="UP001359559"/>
    </source>
</evidence>
<dbReference type="Pfam" id="PF06886">
    <property type="entry name" value="TPX2"/>
    <property type="match status" value="1"/>
</dbReference>
<feature type="compositionally biased region" description="Basic and acidic residues" evidence="6">
    <location>
        <begin position="244"/>
        <end position="254"/>
    </location>
</feature>
<evidence type="ECO:0000256" key="4">
    <source>
        <dbReference type="ARBA" id="ARBA00022701"/>
    </source>
</evidence>
<dbReference type="PANTHER" id="PTHR46372">
    <property type="entry name" value="PROTEIN WVD2-LIKE 3"/>
    <property type="match status" value="1"/>
</dbReference>
<name>A0AAN9FVA4_CLITE</name>
<comment type="similarity">
    <text evidence="2">Belongs to the TPX2 family.</text>
</comment>
<feature type="compositionally biased region" description="Basic and acidic residues" evidence="6">
    <location>
        <begin position="305"/>
        <end position="316"/>
    </location>
</feature>
<reference evidence="8 9" key="1">
    <citation type="submission" date="2024-01" db="EMBL/GenBank/DDBJ databases">
        <title>The genomes of 5 underutilized Papilionoideae crops provide insights into root nodulation and disease resistance.</title>
        <authorList>
            <person name="Yuan L."/>
        </authorList>
    </citation>
    <scope>NUCLEOTIDE SEQUENCE [LARGE SCALE GENOMIC DNA]</scope>
    <source>
        <strain evidence="8">LY-2023</strain>
        <tissue evidence="8">Leaf</tissue>
    </source>
</reference>
<dbReference type="GO" id="GO:0005874">
    <property type="term" value="C:microtubule"/>
    <property type="evidence" value="ECO:0007669"/>
    <property type="project" value="UniProtKB-KW"/>
</dbReference>